<evidence type="ECO:0000256" key="3">
    <source>
        <dbReference type="ARBA" id="ARBA00023274"/>
    </source>
</evidence>
<dbReference type="CDD" id="cd04465">
    <property type="entry name" value="S1_RPS1_repeat_ec2_hs2"/>
    <property type="match status" value="1"/>
</dbReference>
<evidence type="ECO:0000313" key="6">
    <source>
        <dbReference type="EMBL" id="MDQ0337761.1"/>
    </source>
</evidence>
<dbReference type="SUPFAM" id="SSF50249">
    <property type="entry name" value="Nucleic acid-binding proteins"/>
    <property type="match status" value="4"/>
</dbReference>
<sequence>MVEEMQNNVEVQQIEEGDRVKGTVTKVKEKHALIDFGYKIDAILPIGEISNVHIDKVGDVLKEGDEIEAVIIKLTEDEVVVSKRRAVSEQAWTELEEKYQSGEVFEVTVAEVVKGGLVVDVGLRGFIPASQVERHFVEDFSDYVGKLLRVKVIELDRDKNKVILSQRAVLEEEEAKAKEARLQQLEVGEELEGTVSRLTSFGAFVDIGGVDGLVHISEMAWHHVETPEEVVKEGDTVKVKVLKVDPEKQKVSLSIKAAQPSPWQKAADEIKAGDTVKGVVKRLAPFGAFVELLPGVEGLVHISQIANRRIGSPGEVLKEGQEVEAKVLDVNPEEERISLSIRELQDERRSEEVQAFTAKQNQSAGVTLGDLIGDQLKKLKQ</sequence>
<evidence type="ECO:0000256" key="2">
    <source>
        <dbReference type="ARBA" id="ARBA00022980"/>
    </source>
</evidence>
<dbReference type="PRINTS" id="PR00681">
    <property type="entry name" value="RIBOSOMALS1"/>
</dbReference>
<feature type="coiled-coil region" evidence="4">
    <location>
        <begin position="163"/>
        <end position="190"/>
    </location>
</feature>
<gene>
    <name evidence="6" type="ORF">J2S00_000531</name>
</gene>
<dbReference type="PANTHER" id="PTHR10724:SF7">
    <property type="entry name" value="SMALL RIBOSOMAL SUBUNIT PROTEIN BS1C"/>
    <property type="match status" value="1"/>
</dbReference>
<dbReference type="Pfam" id="PF00575">
    <property type="entry name" value="S1"/>
    <property type="match status" value="4"/>
</dbReference>
<proteinExistence type="inferred from homology"/>
<evidence type="ECO:0000313" key="7">
    <source>
        <dbReference type="Proteomes" id="UP001232445"/>
    </source>
</evidence>
<keyword evidence="4" id="KW-0175">Coiled coil</keyword>
<comment type="caution">
    <text evidence="6">The sequence shown here is derived from an EMBL/GenBank/DDBJ whole genome shotgun (WGS) entry which is preliminary data.</text>
</comment>
<dbReference type="PROSITE" id="PS50126">
    <property type="entry name" value="S1"/>
    <property type="match status" value="4"/>
</dbReference>
<dbReference type="EMBL" id="JAUSUQ010000001">
    <property type="protein sequence ID" value="MDQ0337761.1"/>
    <property type="molecule type" value="Genomic_DNA"/>
</dbReference>
<dbReference type="InterPro" id="IPR035104">
    <property type="entry name" value="Ribosomal_protein_S1-like"/>
</dbReference>
<dbReference type="InterPro" id="IPR003029">
    <property type="entry name" value="S1_domain"/>
</dbReference>
<evidence type="ECO:0000256" key="4">
    <source>
        <dbReference type="SAM" id="Coils"/>
    </source>
</evidence>
<reference evidence="6 7" key="1">
    <citation type="submission" date="2023-07" db="EMBL/GenBank/DDBJ databases">
        <title>Genomic Encyclopedia of Type Strains, Phase IV (KMG-IV): sequencing the most valuable type-strain genomes for metagenomic binning, comparative biology and taxonomic classification.</title>
        <authorList>
            <person name="Goeker M."/>
        </authorList>
    </citation>
    <scope>NUCLEOTIDE SEQUENCE [LARGE SCALE GENOMIC DNA]</scope>
    <source>
        <strain evidence="6 7">DSM 17740</strain>
    </source>
</reference>
<feature type="domain" description="S1 motif" evidence="5">
    <location>
        <begin position="102"/>
        <end position="167"/>
    </location>
</feature>
<dbReference type="CDD" id="cd05687">
    <property type="entry name" value="S1_RPS1_repeat_ec1_hs1"/>
    <property type="match status" value="1"/>
</dbReference>
<name>A0ABU0CMX4_9BACI</name>
<dbReference type="Gene3D" id="2.40.50.140">
    <property type="entry name" value="Nucleic acid-binding proteins"/>
    <property type="match status" value="4"/>
</dbReference>
<dbReference type="PANTHER" id="PTHR10724">
    <property type="entry name" value="30S RIBOSOMAL PROTEIN S1"/>
    <property type="match status" value="1"/>
</dbReference>
<comment type="similarity">
    <text evidence="1">Belongs to the bacterial ribosomal protein bS1 family.</text>
</comment>
<organism evidence="6 7">
    <name type="scientific">Caldalkalibacillus uzonensis</name>
    <dbReference type="NCBI Taxonomy" id="353224"/>
    <lineage>
        <taxon>Bacteria</taxon>
        <taxon>Bacillati</taxon>
        <taxon>Bacillota</taxon>
        <taxon>Bacilli</taxon>
        <taxon>Bacillales</taxon>
        <taxon>Bacillaceae</taxon>
        <taxon>Caldalkalibacillus</taxon>
    </lineage>
</organism>
<accession>A0ABU0CMX4</accession>
<keyword evidence="2 6" id="KW-0689">Ribosomal protein</keyword>
<dbReference type="CDD" id="cd05688">
    <property type="entry name" value="S1_RPS1_repeat_ec3"/>
    <property type="match status" value="1"/>
</dbReference>
<dbReference type="InterPro" id="IPR012340">
    <property type="entry name" value="NA-bd_OB-fold"/>
</dbReference>
<protein>
    <submittedName>
        <fullName evidence="6">Small subunit ribosomal protein S1</fullName>
    </submittedName>
</protein>
<keyword evidence="3" id="KW-0687">Ribonucleoprotein</keyword>
<feature type="domain" description="S1 motif" evidence="5">
    <location>
        <begin position="17"/>
        <end position="84"/>
    </location>
</feature>
<evidence type="ECO:0000259" key="5">
    <source>
        <dbReference type="PROSITE" id="PS50126"/>
    </source>
</evidence>
<dbReference type="NCBIfam" id="NF005208">
    <property type="entry name" value="PRK06676.1"/>
    <property type="match status" value="1"/>
</dbReference>
<dbReference type="RefSeq" id="WP_307335103.1">
    <property type="nucleotide sequence ID" value="NZ_JAUSUQ010000001.1"/>
</dbReference>
<dbReference type="InterPro" id="IPR050437">
    <property type="entry name" value="Ribos_protein_bS1-like"/>
</dbReference>
<keyword evidence="7" id="KW-1185">Reference proteome</keyword>
<evidence type="ECO:0000256" key="1">
    <source>
        <dbReference type="ARBA" id="ARBA00006767"/>
    </source>
</evidence>
<dbReference type="Proteomes" id="UP001232445">
    <property type="component" value="Unassembled WGS sequence"/>
</dbReference>
<feature type="domain" description="S1 motif" evidence="5">
    <location>
        <begin position="273"/>
        <end position="342"/>
    </location>
</feature>
<dbReference type="GO" id="GO:0005840">
    <property type="term" value="C:ribosome"/>
    <property type="evidence" value="ECO:0007669"/>
    <property type="project" value="UniProtKB-KW"/>
</dbReference>
<feature type="domain" description="S1 motif" evidence="5">
    <location>
        <begin position="188"/>
        <end position="256"/>
    </location>
</feature>
<dbReference type="SMART" id="SM00316">
    <property type="entry name" value="S1"/>
    <property type="match status" value="4"/>
</dbReference>